<dbReference type="AlphaFoldDB" id="A0A510WQV4"/>
<evidence type="ECO:0000313" key="2">
    <source>
        <dbReference type="Proteomes" id="UP000321722"/>
    </source>
</evidence>
<dbReference type="InterPro" id="IPR024096">
    <property type="entry name" value="NO_sig/Golgi_transp_ligand-bd"/>
</dbReference>
<organism evidence="1 2">
    <name type="scientific">Ligilactobacillus aviarius</name>
    <dbReference type="NCBI Taxonomy" id="1606"/>
    <lineage>
        <taxon>Bacteria</taxon>
        <taxon>Bacillati</taxon>
        <taxon>Bacillota</taxon>
        <taxon>Bacilli</taxon>
        <taxon>Lactobacillales</taxon>
        <taxon>Lactobacillaceae</taxon>
        <taxon>Ligilactobacillus</taxon>
    </lineage>
</organism>
<dbReference type="EMBL" id="BJUI01000003">
    <property type="protein sequence ID" value="GEK41566.1"/>
    <property type="molecule type" value="Genomic_DNA"/>
</dbReference>
<dbReference type="InterPro" id="IPR019642">
    <property type="entry name" value="DUF2507"/>
</dbReference>
<name>A0A510WQV4_9LACO</name>
<comment type="caution">
    <text evidence="1">The sequence shown here is derived from an EMBL/GenBank/DDBJ whole genome shotgun (WGS) entry which is preliminary data.</text>
</comment>
<reference evidence="1 2" key="1">
    <citation type="submission" date="2019-07" db="EMBL/GenBank/DDBJ databases">
        <title>Whole genome shotgun sequence of Lactobacillus aviarius subsp. aviarius NBRC 102162.</title>
        <authorList>
            <person name="Hosoyama A."/>
            <person name="Uohara A."/>
            <person name="Ohji S."/>
            <person name="Ichikawa N."/>
        </authorList>
    </citation>
    <scope>NUCLEOTIDE SEQUENCE [LARGE SCALE GENOMIC DNA]</scope>
    <source>
        <strain evidence="1 2">NBRC 102162</strain>
    </source>
</reference>
<dbReference type="GeneID" id="29933734"/>
<sequence>MKKDFYNQVLGHQTGTTLGSELLRDVLIPSLVGNNDDIMYWAGKLLARKLLLATDNDLRLFFEYAGWGTLTHTKSKKEEHTFELSGEPVKVRFGATEKPDFQLEAGFIAETFQLHSNFTTEAKVEKTDDKKDVVTINVIIDSHAPVQPESTDVEPFSMIEFDKIQKEAQKVDSDKED</sequence>
<accession>A0A510WQV4</accession>
<dbReference type="Gene3D" id="3.30.1380.20">
    <property type="entry name" value="Trafficking protein particle complex subunit 3"/>
    <property type="match status" value="1"/>
</dbReference>
<protein>
    <recommendedName>
        <fullName evidence="3">DUF2507 domain-containing protein</fullName>
    </recommendedName>
</protein>
<dbReference type="RefSeq" id="WP_081037067.1">
    <property type="nucleotide sequence ID" value="NZ_BAAACL010000001.1"/>
</dbReference>
<dbReference type="SUPFAM" id="SSF111126">
    <property type="entry name" value="Ligand-binding domain in the NO signalling and Golgi transport"/>
    <property type="match status" value="1"/>
</dbReference>
<gene>
    <name evidence="1" type="ORF">LAV01_03980</name>
</gene>
<evidence type="ECO:0000313" key="1">
    <source>
        <dbReference type="EMBL" id="GEK41566.1"/>
    </source>
</evidence>
<evidence type="ECO:0008006" key="3">
    <source>
        <dbReference type="Google" id="ProtNLM"/>
    </source>
</evidence>
<proteinExistence type="predicted"/>
<keyword evidence="2" id="KW-1185">Reference proteome</keyword>
<dbReference type="Pfam" id="PF10702">
    <property type="entry name" value="DUF2507"/>
    <property type="match status" value="1"/>
</dbReference>
<dbReference type="Proteomes" id="UP000321722">
    <property type="component" value="Unassembled WGS sequence"/>
</dbReference>